<evidence type="ECO:0000256" key="1">
    <source>
        <dbReference type="SAM" id="MobiDB-lite"/>
    </source>
</evidence>
<evidence type="ECO:0000313" key="2">
    <source>
        <dbReference type="EMBL" id="GAA1857791.1"/>
    </source>
</evidence>
<protein>
    <submittedName>
        <fullName evidence="2">Uncharacterized protein</fullName>
    </submittedName>
</protein>
<evidence type="ECO:0000313" key="3">
    <source>
        <dbReference type="Proteomes" id="UP001500449"/>
    </source>
</evidence>
<keyword evidence="3" id="KW-1185">Reference proteome</keyword>
<organism evidence="2 3">
    <name type="scientific">Pseudonocardia ailaonensis</name>
    <dbReference type="NCBI Taxonomy" id="367279"/>
    <lineage>
        <taxon>Bacteria</taxon>
        <taxon>Bacillati</taxon>
        <taxon>Actinomycetota</taxon>
        <taxon>Actinomycetes</taxon>
        <taxon>Pseudonocardiales</taxon>
        <taxon>Pseudonocardiaceae</taxon>
        <taxon>Pseudonocardia</taxon>
    </lineage>
</organism>
<name>A0ABN2N8L2_9PSEU</name>
<comment type="caution">
    <text evidence="2">The sequence shown here is derived from an EMBL/GenBank/DDBJ whole genome shotgun (WGS) entry which is preliminary data.</text>
</comment>
<proteinExistence type="predicted"/>
<accession>A0ABN2N8L2</accession>
<reference evidence="2 3" key="1">
    <citation type="journal article" date="2019" name="Int. J. Syst. Evol. Microbiol.">
        <title>The Global Catalogue of Microorganisms (GCM) 10K type strain sequencing project: providing services to taxonomists for standard genome sequencing and annotation.</title>
        <authorList>
            <consortium name="The Broad Institute Genomics Platform"/>
            <consortium name="The Broad Institute Genome Sequencing Center for Infectious Disease"/>
            <person name="Wu L."/>
            <person name="Ma J."/>
        </authorList>
    </citation>
    <scope>NUCLEOTIDE SEQUENCE [LARGE SCALE GENOMIC DNA]</scope>
    <source>
        <strain evidence="2 3">JCM 16009</strain>
    </source>
</reference>
<dbReference type="Proteomes" id="UP001500449">
    <property type="component" value="Unassembled WGS sequence"/>
</dbReference>
<gene>
    <name evidence="2" type="ORF">GCM10009836_42450</name>
</gene>
<feature type="compositionally biased region" description="Basic and acidic residues" evidence="1">
    <location>
        <begin position="58"/>
        <end position="85"/>
    </location>
</feature>
<sequence>MIHFCRSETGTGRGTRCGAKDALSGDAWWFSRAAVRAGGSGYPPGMFERLRALFGKPRTAEDDVRPDPGTARTRETGGRPTEHGDSASTTGVGESGTFVGRVAGQDEGFAGETGAERRA</sequence>
<dbReference type="EMBL" id="BAAAQK010000015">
    <property type="protein sequence ID" value="GAA1857791.1"/>
    <property type="molecule type" value="Genomic_DNA"/>
</dbReference>
<feature type="region of interest" description="Disordered" evidence="1">
    <location>
        <begin position="57"/>
        <end position="119"/>
    </location>
</feature>